<dbReference type="SUPFAM" id="SSF117281">
    <property type="entry name" value="Kelch motif"/>
    <property type="match status" value="2"/>
</dbReference>
<organism evidence="1 2">
    <name type="scientific">Fimbriiglobus ruber</name>
    <dbReference type="NCBI Taxonomy" id="1908690"/>
    <lineage>
        <taxon>Bacteria</taxon>
        <taxon>Pseudomonadati</taxon>
        <taxon>Planctomycetota</taxon>
        <taxon>Planctomycetia</taxon>
        <taxon>Gemmatales</taxon>
        <taxon>Gemmataceae</taxon>
        <taxon>Fimbriiglobus</taxon>
    </lineage>
</organism>
<evidence type="ECO:0008006" key="3">
    <source>
        <dbReference type="Google" id="ProtNLM"/>
    </source>
</evidence>
<dbReference type="PANTHER" id="PTHR46773:SF5">
    <property type="entry name" value="OS04G0487100 PROTEIN"/>
    <property type="match status" value="1"/>
</dbReference>
<keyword evidence="2" id="KW-1185">Reference proteome</keyword>
<dbReference type="RefSeq" id="WP_161967834.1">
    <property type="nucleotide sequence ID" value="NZ_NIDE01000014.1"/>
</dbReference>
<accession>A0A225D9L6</accession>
<protein>
    <recommendedName>
        <fullName evidence="3">Ring canal kelch-like protein</fullName>
    </recommendedName>
</protein>
<evidence type="ECO:0000313" key="1">
    <source>
        <dbReference type="EMBL" id="OWK38251.1"/>
    </source>
</evidence>
<dbReference type="OrthoDB" id="246387at2"/>
<dbReference type="Gene3D" id="2.120.10.80">
    <property type="entry name" value="Kelch-type beta propeller"/>
    <property type="match status" value="2"/>
</dbReference>
<dbReference type="InterPro" id="IPR053256">
    <property type="entry name" value="Kelch_repeat-containing"/>
</dbReference>
<sequence length="336" mass="36004">MFRTLLAVVALNIPTLARADDPPGGKADARLALQWRKGTPSPFARVESPTAVVDGKMYLFGGFTDDLGASNRVDVYDPATDTWARKKDMPAGLTHLNPAVDGKIIWFAGGFKGKHPGPVTAEVWKYDLAADTWAAGPPLPERRAGGGLTVVGRRLHYFGGYKTDRDTNAGDHWSLSLDGGKEWAREADLPDPRGHVSAAVLDGKIYALGGDHGHDKTQIDVPSCHRFDPATKTWSAIARLPDGRSHFESSTIIRAGRILIVGGRCNSSEPPRNVVGDLLEYDPKADTWRVVGELPEKVLAPSAAIIGGRLVVIGGGLNNPRPLTAATWVTDIADGK</sequence>
<comment type="caution">
    <text evidence="1">The sequence shown here is derived from an EMBL/GenBank/DDBJ whole genome shotgun (WGS) entry which is preliminary data.</text>
</comment>
<proteinExistence type="predicted"/>
<gene>
    <name evidence="1" type="ORF">FRUB_07371</name>
</gene>
<dbReference type="Pfam" id="PF24681">
    <property type="entry name" value="Kelch_KLHDC2_KLHL20_DRC7"/>
    <property type="match status" value="1"/>
</dbReference>
<reference evidence="2" key="1">
    <citation type="submission" date="2017-06" db="EMBL/GenBank/DDBJ databases">
        <title>Genome analysis of Fimbriiglobus ruber SP5, the first member of the order Planctomycetales with confirmed chitinolytic capability.</title>
        <authorList>
            <person name="Ravin N.V."/>
            <person name="Rakitin A.L."/>
            <person name="Ivanova A.A."/>
            <person name="Beletsky A.V."/>
            <person name="Kulichevskaya I.S."/>
            <person name="Mardanov A.V."/>
            <person name="Dedysh S.N."/>
        </authorList>
    </citation>
    <scope>NUCLEOTIDE SEQUENCE [LARGE SCALE GENOMIC DNA]</scope>
    <source>
        <strain evidence="2">SP5</strain>
    </source>
</reference>
<dbReference type="Pfam" id="PF01344">
    <property type="entry name" value="Kelch_1"/>
    <property type="match status" value="1"/>
</dbReference>
<dbReference type="EMBL" id="NIDE01000014">
    <property type="protein sequence ID" value="OWK38251.1"/>
    <property type="molecule type" value="Genomic_DNA"/>
</dbReference>
<name>A0A225D9L6_9BACT</name>
<dbReference type="InterPro" id="IPR015915">
    <property type="entry name" value="Kelch-typ_b-propeller"/>
</dbReference>
<evidence type="ECO:0000313" key="2">
    <source>
        <dbReference type="Proteomes" id="UP000214646"/>
    </source>
</evidence>
<dbReference type="AlphaFoldDB" id="A0A225D9L6"/>
<dbReference type="SMART" id="SM00612">
    <property type="entry name" value="Kelch"/>
    <property type="match status" value="5"/>
</dbReference>
<dbReference type="PANTHER" id="PTHR46773">
    <property type="match status" value="1"/>
</dbReference>
<dbReference type="Proteomes" id="UP000214646">
    <property type="component" value="Unassembled WGS sequence"/>
</dbReference>
<dbReference type="InterPro" id="IPR006652">
    <property type="entry name" value="Kelch_1"/>
</dbReference>